<sequence length="217" mass="20847">MTAVVLPEPDAGLPEAVVVSAGVLVAESLVAVLGAVGVIAVVLLPAVLGAVVPAASLTLLPSFPVGGVTTVPGAAEPVAGLAFRSLVVRVGVAGAAAGMVAAASPVVLLLPAVVVVTALPPAAPPDVAGVVEAAGVLVIVLPAAALPLLPEAAVVLAAPEVLEAALPFVAVMDGPVKLPPVPIRMATMSATVPTGKTTPRMPGSGDCEAIQVAPSEI</sequence>
<gene>
    <name evidence="2" type="ORF">GCM10008957_21070</name>
</gene>
<feature type="transmembrane region" description="Helical" evidence="1">
    <location>
        <begin position="127"/>
        <end position="149"/>
    </location>
</feature>
<organism evidence="2 3">
    <name type="scientific">Deinococcus ruber</name>
    <dbReference type="NCBI Taxonomy" id="1848197"/>
    <lineage>
        <taxon>Bacteria</taxon>
        <taxon>Thermotogati</taxon>
        <taxon>Deinococcota</taxon>
        <taxon>Deinococci</taxon>
        <taxon>Deinococcales</taxon>
        <taxon>Deinococcaceae</taxon>
        <taxon>Deinococcus</taxon>
    </lineage>
</organism>
<reference evidence="2" key="1">
    <citation type="journal article" date="2014" name="Int. J. Syst. Evol. Microbiol.">
        <title>Complete genome sequence of Corynebacterium casei LMG S-19264T (=DSM 44701T), isolated from a smear-ripened cheese.</title>
        <authorList>
            <consortium name="US DOE Joint Genome Institute (JGI-PGF)"/>
            <person name="Walter F."/>
            <person name="Albersmeier A."/>
            <person name="Kalinowski J."/>
            <person name="Ruckert C."/>
        </authorList>
    </citation>
    <scope>NUCLEOTIDE SEQUENCE</scope>
    <source>
        <strain evidence="2">JCM 31311</strain>
    </source>
</reference>
<proteinExistence type="predicted"/>
<evidence type="ECO:0000313" key="3">
    <source>
        <dbReference type="Proteomes" id="UP000603865"/>
    </source>
</evidence>
<dbReference type="Proteomes" id="UP000603865">
    <property type="component" value="Unassembled WGS sequence"/>
</dbReference>
<feature type="transmembrane region" description="Helical" evidence="1">
    <location>
        <begin position="90"/>
        <end position="115"/>
    </location>
</feature>
<evidence type="ECO:0000256" key="1">
    <source>
        <dbReference type="SAM" id="Phobius"/>
    </source>
</evidence>
<keyword evidence="1" id="KW-1133">Transmembrane helix</keyword>
<dbReference type="EMBL" id="BMQL01000009">
    <property type="protein sequence ID" value="GGR08066.1"/>
    <property type="molecule type" value="Genomic_DNA"/>
</dbReference>
<accession>A0A918C5L9</accession>
<dbReference type="AlphaFoldDB" id="A0A918C5L9"/>
<feature type="transmembrane region" description="Helical" evidence="1">
    <location>
        <begin position="29"/>
        <end position="52"/>
    </location>
</feature>
<name>A0A918C5L9_9DEIO</name>
<reference evidence="2" key="2">
    <citation type="submission" date="2020-09" db="EMBL/GenBank/DDBJ databases">
        <authorList>
            <person name="Sun Q."/>
            <person name="Ohkuma M."/>
        </authorList>
    </citation>
    <scope>NUCLEOTIDE SEQUENCE</scope>
    <source>
        <strain evidence="2">JCM 31311</strain>
    </source>
</reference>
<protein>
    <submittedName>
        <fullName evidence="2">Uncharacterized protein</fullName>
    </submittedName>
</protein>
<keyword evidence="1" id="KW-0812">Transmembrane</keyword>
<keyword evidence="1" id="KW-0472">Membrane</keyword>
<evidence type="ECO:0000313" key="2">
    <source>
        <dbReference type="EMBL" id="GGR08066.1"/>
    </source>
</evidence>
<comment type="caution">
    <text evidence="2">The sequence shown here is derived from an EMBL/GenBank/DDBJ whole genome shotgun (WGS) entry which is preliminary data.</text>
</comment>
<keyword evidence="3" id="KW-1185">Reference proteome</keyword>